<organism evidence="1 2">
    <name type="scientific">Steccherinum ochraceum</name>
    <dbReference type="NCBI Taxonomy" id="92696"/>
    <lineage>
        <taxon>Eukaryota</taxon>
        <taxon>Fungi</taxon>
        <taxon>Dikarya</taxon>
        <taxon>Basidiomycota</taxon>
        <taxon>Agaricomycotina</taxon>
        <taxon>Agaricomycetes</taxon>
        <taxon>Polyporales</taxon>
        <taxon>Steccherinaceae</taxon>
        <taxon>Steccherinum</taxon>
    </lineage>
</organism>
<gene>
    <name evidence="1" type="ORF">EIP91_009326</name>
</gene>
<dbReference type="EMBL" id="RWJN01000053">
    <property type="protein sequence ID" value="TCD68936.1"/>
    <property type="molecule type" value="Genomic_DNA"/>
</dbReference>
<dbReference type="AlphaFoldDB" id="A0A4R0RMS2"/>
<reference evidence="1 2" key="1">
    <citation type="submission" date="2018-11" db="EMBL/GenBank/DDBJ databases">
        <title>Genome assembly of Steccherinum ochraceum LE-BIN_3174, the white-rot fungus of the Steccherinaceae family (The Residual Polyporoid clade, Polyporales, Basidiomycota).</title>
        <authorList>
            <person name="Fedorova T.V."/>
            <person name="Glazunova O.A."/>
            <person name="Landesman E.O."/>
            <person name="Moiseenko K.V."/>
            <person name="Psurtseva N.V."/>
            <person name="Savinova O.S."/>
            <person name="Shakhova N.V."/>
            <person name="Tyazhelova T.V."/>
            <person name="Vasina D.V."/>
        </authorList>
    </citation>
    <scope>NUCLEOTIDE SEQUENCE [LARGE SCALE GENOMIC DNA]</scope>
    <source>
        <strain evidence="1 2">LE-BIN_3174</strain>
    </source>
</reference>
<sequence>MHVDVVSDGSEFAMANAALLDVIWKTPARVASLSFRLLPAEMHRTIASMHSIAEFPKLRTLELYAPPTPSNSRLVLSQCLTKLVVPALKTLKVDGYPADFHCGCDVFPRTLTCLFIRSRSVAQSTVSDVIKVLRSLTLLQELQLHDAMSEMSRPDADPPSLPPVPSKLTLPYLRRVVINDECVTSVHLLDHLVVPVDANITLSLQYCDQDVIHLLIAPILAKLSTATDRDDARQAIESLSIYEDKITFRKRIPRNAVWTSPLPEITLQVCDDGLEFANGAFLDKFAAKLPLADVTELSILGYDFTDTDAEEALRTIVRTLVNLERVAFNGVSNSMTFPQVLSTVHCCSPTLRSISLQHIDFRMDNNRLRCDDFVPLLRKNAQTRREEESAIQEIEIKHCPNVTSWDVKLLKEVVETIVWDVADD</sequence>
<dbReference type="Gene3D" id="3.80.10.10">
    <property type="entry name" value="Ribonuclease Inhibitor"/>
    <property type="match status" value="1"/>
</dbReference>
<dbReference type="STRING" id="92696.A0A4R0RMS2"/>
<proteinExistence type="predicted"/>
<accession>A0A4R0RMS2</accession>
<name>A0A4R0RMS2_9APHY</name>
<dbReference type="Proteomes" id="UP000292702">
    <property type="component" value="Unassembled WGS sequence"/>
</dbReference>
<evidence type="ECO:0000313" key="2">
    <source>
        <dbReference type="Proteomes" id="UP000292702"/>
    </source>
</evidence>
<protein>
    <recommendedName>
        <fullName evidence="3">F-box domain-containing protein</fullName>
    </recommendedName>
</protein>
<comment type="caution">
    <text evidence="1">The sequence shown here is derived from an EMBL/GenBank/DDBJ whole genome shotgun (WGS) entry which is preliminary data.</text>
</comment>
<keyword evidence="2" id="KW-1185">Reference proteome</keyword>
<evidence type="ECO:0008006" key="3">
    <source>
        <dbReference type="Google" id="ProtNLM"/>
    </source>
</evidence>
<dbReference type="SUPFAM" id="SSF52047">
    <property type="entry name" value="RNI-like"/>
    <property type="match status" value="1"/>
</dbReference>
<evidence type="ECO:0000313" key="1">
    <source>
        <dbReference type="EMBL" id="TCD68936.1"/>
    </source>
</evidence>
<dbReference type="InterPro" id="IPR032675">
    <property type="entry name" value="LRR_dom_sf"/>
</dbReference>